<feature type="domain" description="GtrA/DPMS transmembrane" evidence="7">
    <location>
        <begin position="13"/>
        <end position="133"/>
    </location>
</feature>
<reference evidence="8" key="1">
    <citation type="submission" date="2020-08" db="EMBL/GenBank/DDBJ databases">
        <authorList>
            <person name="Cejkova D."/>
            <person name="Kubasova T."/>
            <person name="Jahodarova E."/>
            <person name="Rychlik I."/>
        </authorList>
    </citation>
    <scope>NUCLEOTIDE SEQUENCE</scope>
    <source>
        <strain evidence="8">An420c</strain>
    </source>
</reference>
<evidence type="ECO:0000256" key="1">
    <source>
        <dbReference type="ARBA" id="ARBA00004141"/>
    </source>
</evidence>
<proteinExistence type="inferred from homology"/>
<evidence type="ECO:0000256" key="3">
    <source>
        <dbReference type="ARBA" id="ARBA00022692"/>
    </source>
</evidence>
<organism evidence="8 9">
    <name type="scientific">Mordavella massiliensis</name>
    <dbReference type="NCBI Taxonomy" id="1871024"/>
    <lineage>
        <taxon>Bacteria</taxon>
        <taxon>Bacillati</taxon>
        <taxon>Bacillota</taxon>
        <taxon>Clostridia</taxon>
        <taxon>Eubacteriales</taxon>
        <taxon>Clostridiaceae</taxon>
        <taxon>Mordavella</taxon>
    </lineage>
</organism>
<feature type="transmembrane region" description="Helical" evidence="6">
    <location>
        <begin position="111"/>
        <end position="127"/>
    </location>
</feature>
<gene>
    <name evidence="8" type="ORF">H6A13_11540</name>
</gene>
<evidence type="ECO:0000256" key="2">
    <source>
        <dbReference type="ARBA" id="ARBA00009399"/>
    </source>
</evidence>
<name>A0A938X642_9CLOT</name>
<feature type="transmembrane region" description="Helical" evidence="6">
    <location>
        <begin position="39"/>
        <end position="58"/>
    </location>
</feature>
<dbReference type="InterPro" id="IPR051401">
    <property type="entry name" value="GtrA_CellWall_Glycosyl"/>
</dbReference>
<evidence type="ECO:0000313" key="9">
    <source>
        <dbReference type="Proteomes" id="UP000713880"/>
    </source>
</evidence>
<dbReference type="PANTHER" id="PTHR38459">
    <property type="entry name" value="PROPHAGE BACTOPRENOL-LINKED GLUCOSE TRANSLOCASE HOMOLOG"/>
    <property type="match status" value="1"/>
</dbReference>
<accession>A0A938X642</accession>
<keyword evidence="4 6" id="KW-1133">Transmembrane helix</keyword>
<dbReference type="PANTHER" id="PTHR38459:SF1">
    <property type="entry name" value="PROPHAGE BACTOPRENOL-LINKED GLUCOSE TRANSLOCASE HOMOLOG"/>
    <property type="match status" value="1"/>
</dbReference>
<evidence type="ECO:0000256" key="4">
    <source>
        <dbReference type="ARBA" id="ARBA00022989"/>
    </source>
</evidence>
<dbReference type="GO" id="GO:0000271">
    <property type="term" value="P:polysaccharide biosynthetic process"/>
    <property type="evidence" value="ECO:0007669"/>
    <property type="project" value="InterPro"/>
</dbReference>
<comment type="subcellular location">
    <subcellularLocation>
        <location evidence="1">Membrane</location>
        <topology evidence="1">Multi-pass membrane protein</topology>
    </subcellularLocation>
</comment>
<evidence type="ECO:0000313" key="8">
    <source>
        <dbReference type="EMBL" id="MBM6827718.1"/>
    </source>
</evidence>
<evidence type="ECO:0000256" key="5">
    <source>
        <dbReference type="ARBA" id="ARBA00023136"/>
    </source>
</evidence>
<dbReference type="EMBL" id="JACJLV010000054">
    <property type="protein sequence ID" value="MBM6827718.1"/>
    <property type="molecule type" value="Genomic_DNA"/>
</dbReference>
<feature type="transmembrane region" description="Helical" evidence="6">
    <location>
        <begin position="70"/>
        <end position="91"/>
    </location>
</feature>
<evidence type="ECO:0000256" key="6">
    <source>
        <dbReference type="SAM" id="Phobius"/>
    </source>
</evidence>
<feature type="transmembrane region" description="Helical" evidence="6">
    <location>
        <begin position="12"/>
        <end position="33"/>
    </location>
</feature>
<comment type="similarity">
    <text evidence="2">Belongs to the GtrA family.</text>
</comment>
<comment type="caution">
    <text evidence="8">The sequence shown here is derived from an EMBL/GenBank/DDBJ whole genome shotgun (WGS) entry which is preliminary data.</text>
</comment>
<keyword evidence="5 6" id="KW-0472">Membrane</keyword>
<reference evidence="8" key="2">
    <citation type="journal article" date="2021" name="Sci. Rep.">
        <title>The distribution of antibiotic resistance genes in chicken gut microbiota commensals.</title>
        <authorList>
            <person name="Juricova H."/>
            <person name="Matiasovicova J."/>
            <person name="Kubasova T."/>
            <person name="Cejkova D."/>
            <person name="Rychlik I."/>
        </authorList>
    </citation>
    <scope>NUCLEOTIDE SEQUENCE</scope>
    <source>
        <strain evidence="8">An420c</strain>
    </source>
</reference>
<evidence type="ECO:0000259" key="7">
    <source>
        <dbReference type="Pfam" id="PF04138"/>
    </source>
</evidence>
<dbReference type="Proteomes" id="UP000713880">
    <property type="component" value="Unassembled WGS sequence"/>
</dbReference>
<keyword evidence="3 6" id="KW-0812">Transmembrane</keyword>
<keyword evidence="9" id="KW-1185">Reference proteome</keyword>
<sequence length="146" mass="16597">MKWSSLFDRTLLKFVIVGIANTLLGSAVMFAMYNLLHCSYWVSSAANYIVGSILSFFLNKHFTFQNQSKSISVVSKFIVNIVVCYLLAYGIAKPVVYYLLQNSSQKVQDNLSMLVGMIFFVGFNYIGQRFFAFADQEEGKSYGKRK</sequence>
<dbReference type="GO" id="GO:0005886">
    <property type="term" value="C:plasma membrane"/>
    <property type="evidence" value="ECO:0007669"/>
    <property type="project" value="TreeGrafter"/>
</dbReference>
<dbReference type="AlphaFoldDB" id="A0A938X642"/>
<dbReference type="RefSeq" id="WP_204909707.1">
    <property type="nucleotide sequence ID" value="NZ_JACJLV010000054.1"/>
</dbReference>
<dbReference type="InterPro" id="IPR007267">
    <property type="entry name" value="GtrA_DPMS_TM"/>
</dbReference>
<protein>
    <submittedName>
        <fullName evidence="8">GtrA family protein</fullName>
    </submittedName>
</protein>
<dbReference type="Pfam" id="PF04138">
    <property type="entry name" value="GtrA_DPMS_TM"/>
    <property type="match status" value="1"/>
</dbReference>